<dbReference type="RefSeq" id="WP_306465174.1">
    <property type="nucleotide sequence ID" value="NZ_CP064060.1"/>
</dbReference>
<gene>
    <name evidence="1" type="ORF">HNR31_002393</name>
</gene>
<evidence type="ECO:0000313" key="1">
    <source>
        <dbReference type="EMBL" id="MBA2875603.1"/>
    </source>
</evidence>
<keyword evidence="2" id="KW-1185">Reference proteome</keyword>
<proteinExistence type="predicted"/>
<name>A0A7W0BZ30_9BACL</name>
<dbReference type="AlphaFoldDB" id="A0A7W0BZ30"/>
<reference evidence="1 2" key="1">
    <citation type="submission" date="2020-07" db="EMBL/GenBank/DDBJ databases">
        <title>Genomic Encyclopedia of Type Strains, Phase IV (KMG-IV): sequencing the most valuable type-strain genomes for metagenomic binning, comparative biology and taxonomic classification.</title>
        <authorList>
            <person name="Goeker M."/>
        </authorList>
    </citation>
    <scope>NUCLEOTIDE SEQUENCE [LARGE SCALE GENOMIC DNA]</scope>
    <source>
        <strain evidence="1 2">DSM 15730</strain>
    </source>
</reference>
<evidence type="ECO:0000313" key="2">
    <source>
        <dbReference type="Proteomes" id="UP000523087"/>
    </source>
</evidence>
<accession>A0A7W0BZ30</accession>
<organism evidence="1 2">
    <name type="scientific">Thermaerobacillus caldiproteolyticus</name>
    <dbReference type="NCBI Taxonomy" id="247480"/>
    <lineage>
        <taxon>Bacteria</taxon>
        <taxon>Bacillati</taxon>
        <taxon>Bacillota</taxon>
        <taxon>Bacilli</taxon>
        <taxon>Bacillales</taxon>
        <taxon>Anoxybacillaceae</taxon>
        <taxon>Thermaerobacillus</taxon>
    </lineage>
</organism>
<sequence>MRNVVIHKIVTFIFTEEQLKAYWKNKKTDLPFTSLTNEQYMKLAEEILHHSSHSQ</sequence>
<dbReference type="EMBL" id="JACDUT010000007">
    <property type="protein sequence ID" value="MBA2875603.1"/>
    <property type="molecule type" value="Genomic_DNA"/>
</dbReference>
<dbReference type="Proteomes" id="UP000523087">
    <property type="component" value="Unassembled WGS sequence"/>
</dbReference>
<comment type="caution">
    <text evidence="1">The sequence shown here is derived from an EMBL/GenBank/DDBJ whole genome shotgun (WGS) entry which is preliminary data.</text>
</comment>
<protein>
    <submittedName>
        <fullName evidence="1">Uncharacterized protein</fullName>
    </submittedName>
</protein>